<dbReference type="Proteomes" id="UP000821845">
    <property type="component" value="Chromosome 5"/>
</dbReference>
<keyword evidence="2" id="KW-1185">Reference proteome</keyword>
<comment type="caution">
    <text evidence="1">The sequence shown here is derived from an EMBL/GenBank/DDBJ whole genome shotgun (WGS) entry which is preliminary data.</text>
</comment>
<evidence type="ECO:0000313" key="2">
    <source>
        <dbReference type="Proteomes" id="UP000821845"/>
    </source>
</evidence>
<name>A0ACB7S8N2_HYAAI</name>
<evidence type="ECO:0000313" key="1">
    <source>
        <dbReference type="EMBL" id="KAH6930990.1"/>
    </source>
</evidence>
<accession>A0ACB7S8N2</accession>
<sequence>MILSGSSSPVEIYEGDPDPAQELQRIFDPISQRDFLRLCIQCLHMAARGVGKPTTPYGAVNEELRSYVYVTFSDVLEASGEEKLTHLASKLPNVDVDLLVTVVQAEGLVASDVSGKSDPYCVLRVGSSDAQLTTVKNRTVCPMWDESFRIRVADPSTDAFQLAVWDKDPRTVCGVFGELRDVRSCFSCLHFLRELFETVCSFDGADDFMGMTSLFINEIPCTGCEQWLRLADTGGRGAYGRVYVKFGFECKTARRFDRQTVLRYHYYMCLIFLLQHASTAPEGLPLTWIQWEQCLAEEGLTLLFRHSQYHSLSCLEQKLCQITALANVVRSKKARLNFSALYQLLTQIRTSMKETAEQLIVNSLEVVVKALTDPCLERLSRMHENFDFAKKYHRIDLLGLLFCCVTIEALVETEVTDPASVEIQKDAAAWYQSLLMQDHSFDDDSLMNTVTRVLSTIEGYHQEADRIFKSAWNETYTQIVSKELDTFICQAFETRITTFCTSILGKPADDVLRSKAVEESLRLFYAFQSFWKKVSSSMVMSRGPMRMDKLQDWFGFDLILLWFELARRPVPGWISDLVNRDDMSPLARDIKYGSGVRDTVDILHRRYVQLWQKLDTRDFRCVGAFTKAVAEDCSHFVRALSSRVESAGYFDVVGEFEVSSQLCVAVSSFARIASFLQETITQVDAVCLNESSDIAERASEARYPLEQALDMSLVSMSRVCSEAVDRLEPELRKRVTHVCDASSKHLQGRALHDLVQYVDACIGTLHDHLDDIAFRKMLRLLWRSTVSAIRKEASLVQENYLYRFTTAPLSFAGLQKALFQLKDVFHAGGVGLPNEELNIKPFVALDKNLHDLVRALEEHDVGLSKNGGVVIV</sequence>
<protein>
    <submittedName>
        <fullName evidence="1">Uncharacterized protein</fullName>
    </submittedName>
</protein>
<dbReference type="EMBL" id="CM023485">
    <property type="protein sequence ID" value="KAH6930990.1"/>
    <property type="molecule type" value="Genomic_DNA"/>
</dbReference>
<proteinExistence type="predicted"/>
<reference evidence="1" key="1">
    <citation type="submission" date="2020-05" db="EMBL/GenBank/DDBJ databases">
        <title>Large-scale comparative analyses of tick genomes elucidate their genetic diversity and vector capacities.</title>
        <authorList>
            <person name="Jia N."/>
            <person name="Wang J."/>
            <person name="Shi W."/>
            <person name="Du L."/>
            <person name="Sun Y."/>
            <person name="Zhan W."/>
            <person name="Jiang J."/>
            <person name="Wang Q."/>
            <person name="Zhang B."/>
            <person name="Ji P."/>
            <person name="Sakyi L.B."/>
            <person name="Cui X."/>
            <person name="Yuan T."/>
            <person name="Jiang B."/>
            <person name="Yang W."/>
            <person name="Lam T.T.-Y."/>
            <person name="Chang Q."/>
            <person name="Ding S."/>
            <person name="Wang X."/>
            <person name="Zhu J."/>
            <person name="Ruan X."/>
            <person name="Zhao L."/>
            <person name="Wei J."/>
            <person name="Que T."/>
            <person name="Du C."/>
            <person name="Cheng J."/>
            <person name="Dai P."/>
            <person name="Han X."/>
            <person name="Huang E."/>
            <person name="Gao Y."/>
            <person name="Liu J."/>
            <person name="Shao H."/>
            <person name="Ye R."/>
            <person name="Li L."/>
            <person name="Wei W."/>
            <person name="Wang X."/>
            <person name="Wang C."/>
            <person name="Yang T."/>
            <person name="Huo Q."/>
            <person name="Li W."/>
            <person name="Guo W."/>
            <person name="Chen H."/>
            <person name="Zhou L."/>
            <person name="Ni X."/>
            <person name="Tian J."/>
            <person name="Zhou Y."/>
            <person name="Sheng Y."/>
            <person name="Liu T."/>
            <person name="Pan Y."/>
            <person name="Xia L."/>
            <person name="Li J."/>
            <person name="Zhao F."/>
            <person name="Cao W."/>
        </authorList>
    </citation>
    <scope>NUCLEOTIDE SEQUENCE</scope>
    <source>
        <strain evidence="1">Hyas-2018</strain>
    </source>
</reference>
<gene>
    <name evidence="1" type="ORF">HPB50_021218</name>
</gene>
<organism evidence="1 2">
    <name type="scientific">Hyalomma asiaticum</name>
    <name type="common">Tick</name>
    <dbReference type="NCBI Taxonomy" id="266040"/>
    <lineage>
        <taxon>Eukaryota</taxon>
        <taxon>Metazoa</taxon>
        <taxon>Ecdysozoa</taxon>
        <taxon>Arthropoda</taxon>
        <taxon>Chelicerata</taxon>
        <taxon>Arachnida</taxon>
        <taxon>Acari</taxon>
        <taxon>Parasitiformes</taxon>
        <taxon>Ixodida</taxon>
        <taxon>Ixodoidea</taxon>
        <taxon>Ixodidae</taxon>
        <taxon>Hyalomminae</taxon>
        <taxon>Hyalomma</taxon>
    </lineage>
</organism>